<feature type="non-terminal residue" evidence="1">
    <location>
        <position position="109"/>
    </location>
</feature>
<accession>A0A1B6HC76</accession>
<organism evidence="1">
    <name type="scientific">Homalodisca liturata</name>
    <dbReference type="NCBI Taxonomy" id="320908"/>
    <lineage>
        <taxon>Eukaryota</taxon>
        <taxon>Metazoa</taxon>
        <taxon>Ecdysozoa</taxon>
        <taxon>Arthropoda</taxon>
        <taxon>Hexapoda</taxon>
        <taxon>Insecta</taxon>
        <taxon>Pterygota</taxon>
        <taxon>Neoptera</taxon>
        <taxon>Paraneoptera</taxon>
        <taxon>Hemiptera</taxon>
        <taxon>Auchenorrhyncha</taxon>
        <taxon>Membracoidea</taxon>
        <taxon>Cicadellidae</taxon>
        <taxon>Cicadellinae</taxon>
        <taxon>Proconiini</taxon>
        <taxon>Homalodisca</taxon>
    </lineage>
</organism>
<dbReference type="EMBL" id="GECU01035430">
    <property type="protein sequence ID" value="JAS72276.1"/>
    <property type="molecule type" value="Transcribed_RNA"/>
</dbReference>
<evidence type="ECO:0000313" key="1">
    <source>
        <dbReference type="EMBL" id="JAS72276.1"/>
    </source>
</evidence>
<proteinExistence type="predicted"/>
<name>A0A1B6HC76_9HEMI</name>
<feature type="non-terminal residue" evidence="1">
    <location>
        <position position="1"/>
    </location>
</feature>
<protein>
    <submittedName>
        <fullName evidence="1">Uncharacterized protein</fullName>
    </submittedName>
</protein>
<gene>
    <name evidence="1" type="ORF">g.58662</name>
</gene>
<reference evidence="1" key="1">
    <citation type="submission" date="2015-11" db="EMBL/GenBank/DDBJ databases">
        <title>De novo transcriptome assembly of four potential Pierce s Disease insect vectors from Arizona vineyards.</title>
        <authorList>
            <person name="Tassone E.E."/>
        </authorList>
    </citation>
    <scope>NUCLEOTIDE SEQUENCE</scope>
</reference>
<dbReference type="AlphaFoldDB" id="A0A1B6HC76"/>
<sequence length="109" mass="11729">KVKVNELVLNGDSSSENVQADSENGCLNPHLKLILDQLDIVSENYSKLEERMTLVEKVSNRNVNLSTQGSICDEAGECTDMSGSEGISNAVALDNKVGVDIESNDNSDN</sequence>